<dbReference type="Proteomes" id="UP000717996">
    <property type="component" value="Unassembled WGS sequence"/>
</dbReference>
<name>A0A9P6XZD8_RHIOR</name>
<protein>
    <submittedName>
        <fullName evidence="1">Uncharacterized protein</fullName>
    </submittedName>
</protein>
<proteinExistence type="predicted"/>
<accession>A0A9P6XZD8</accession>
<evidence type="ECO:0000313" key="1">
    <source>
        <dbReference type="EMBL" id="KAG1535908.1"/>
    </source>
</evidence>
<dbReference type="AlphaFoldDB" id="A0A9P6XZD8"/>
<reference evidence="1" key="1">
    <citation type="journal article" date="2020" name="Microb. Genom.">
        <title>Genetic diversity of clinical and environmental Mucorales isolates obtained from an investigation of mucormycosis cases among solid organ transplant recipients.</title>
        <authorList>
            <person name="Nguyen M.H."/>
            <person name="Kaul D."/>
            <person name="Muto C."/>
            <person name="Cheng S.J."/>
            <person name="Richter R.A."/>
            <person name="Bruno V.M."/>
            <person name="Liu G."/>
            <person name="Beyhan S."/>
            <person name="Sundermann A.J."/>
            <person name="Mounaud S."/>
            <person name="Pasculle A.W."/>
            <person name="Nierman W.C."/>
            <person name="Driscoll E."/>
            <person name="Cumbie R."/>
            <person name="Clancy C.J."/>
            <person name="Dupont C.L."/>
        </authorList>
    </citation>
    <scope>NUCLEOTIDE SEQUENCE</scope>
    <source>
        <strain evidence="1">GL16</strain>
    </source>
</reference>
<organism evidence="1 2">
    <name type="scientific">Rhizopus oryzae</name>
    <name type="common">Mucormycosis agent</name>
    <name type="synonym">Rhizopus arrhizus var. delemar</name>
    <dbReference type="NCBI Taxonomy" id="64495"/>
    <lineage>
        <taxon>Eukaryota</taxon>
        <taxon>Fungi</taxon>
        <taxon>Fungi incertae sedis</taxon>
        <taxon>Mucoromycota</taxon>
        <taxon>Mucoromycotina</taxon>
        <taxon>Mucoromycetes</taxon>
        <taxon>Mucorales</taxon>
        <taxon>Mucorineae</taxon>
        <taxon>Rhizopodaceae</taxon>
        <taxon>Rhizopus</taxon>
    </lineage>
</organism>
<gene>
    <name evidence="1" type="ORF">G6F51_011266</name>
</gene>
<evidence type="ECO:0000313" key="2">
    <source>
        <dbReference type="Proteomes" id="UP000717996"/>
    </source>
</evidence>
<comment type="caution">
    <text evidence="1">The sequence shown here is derived from an EMBL/GenBank/DDBJ whole genome shotgun (WGS) entry which is preliminary data.</text>
</comment>
<sequence length="450" mass="52268">MGQVLEELKEEILESLKSDSKNIERTWVNRVKQVAQVLKIKIKSKEYDWNKIVDQATVHEVDSLENINDFTAQTKASTGSSSRDSMKESTSTLPSKISLIDKEKIISLYKQMDETKMWKLSTGKLVELQMLKMVESCNFEHPAHSFILDTEDENWMEYFTYDEMKEIKICDVPPMGNIPTELSSILEGVDNSMNIDDLHRRISATYYNPRNQHACHWLQRSLLEALELHMSGFLRENDQSERDFISRLWRAILTAFDFSRMTIREERPCKATDSMINKKRRLSTLDSIERKRRSKTPDHLIKFGAYEIGLTEAAKTEDKNGNKYFVDTMIKAPKMLKDMLVKLIESSSHKKHSLRTVGFITSGAEIKLIVMDMPGSYICRLLHTDSYKYPLEYLLFSKDMTHCLQLIWTAKMILEDTIHDITSVEPSQKIEFASMSEISIYPTFYNTSKK</sequence>
<dbReference type="OrthoDB" id="2278533at2759"/>
<dbReference type="EMBL" id="JAANIT010002622">
    <property type="protein sequence ID" value="KAG1535908.1"/>
    <property type="molecule type" value="Genomic_DNA"/>
</dbReference>